<accession>A0A183DZG9</accession>
<feature type="region of interest" description="Disordered" evidence="1">
    <location>
        <begin position="23"/>
        <end position="164"/>
    </location>
</feature>
<feature type="compositionally biased region" description="Basic and acidic residues" evidence="1">
    <location>
        <begin position="126"/>
        <end position="141"/>
    </location>
</feature>
<dbReference type="EMBL" id="UYRT01080899">
    <property type="protein sequence ID" value="VDN23578.1"/>
    <property type="molecule type" value="Genomic_DNA"/>
</dbReference>
<feature type="compositionally biased region" description="Polar residues" evidence="1">
    <location>
        <begin position="154"/>
        <end position="164"/>
    </location>
</feature>
<evidence type="ECO:0000313" key="3">
    <source>
        <dbReference type="Proteomes" id="UP000271098"/>
    </source>
</evidence>
<feature type="compositionally biased region" description="Basic and acidic residues" evidence="1">
    <location>
        <begin position="97"/>
        <end position="107"/>
    </location>
</feature>
<dbReference type="WBParaSite" id="GPUH_0001412501-mRNA-1">
    <property type="protein sequence ID" value="GPUH_0001412501-mRNA-1"/>
    <property type="gene ID" value="GPUH_0001412501"/>
</dbReference>
<organism evidence="4">
    <name type="scientific">Gongylonema pulchrum</name>
    <dbReference type="NCBI Taxonomy" id="637853"/>
    <lineage>
        <taxon>Eukaryota</taxon>
        <taxon>Metazoa</taxon>
        <taxon>Ecdysozoa</taxon>
        <taxon>Nematoda</taxon>
        <taxon>Chromadorea</taxon>
        <taxon>Rhabditida</taxon>
        <taxon>Spirurina</taxon>
        <taxon>Spiruromorpha</taxon>
        <taxon>Spiruroidea</taxon>
        <taxon>Gongylonematidae</taxon>
        <taxon>Gongylonema</taxon>
    </lineage>
</organism>
<dbReference type="AlphaFoldDB" id="A0A183DZG9"/>
<keyword evidence="3" id="KW-1185">Reference proteome</keyword>
<evidence type="ECO:0000313" key="2">
    <source>
        <dbReference type="EMBL" id="VDN23578.1"/>
    </source>
</evidence>
<evidence type="ECO:0000256" key="1">
    <source>
        <dbReference type="SAM" id="MobiDB-lite"/>
    </source>
</evidence>
<protein>
    <submittedName>
        <fullName evidence="4">Phorbol-ester/DAG-type domain-containing protein</fullName>
    </submittedName>
</protein>
<dbReference type="Proteomes" id="UP000271098">
    <property type="component" value="Unassembled WGS sequence"/>
</dbReference>
<sequence>CDVVVHKQCTTSLADHCYPATQKKTGTFKTKRPGSAAKFESDSMECASSSGDHPHATTVIADKELHGADNAKSASSDSGIGTDMEKPVSRSQSMRSRQVDEIQDGRRGRSAFSWGGALAPPEEGEERPRRARSDADSEDKSSPVTLTRCPLDTASLSGNDMQNA</sequence>
<gene>
    <name evidence="2" type="ORF">GPUH_LOCUS14110</name>
</gene>
<evidence type="ECO:0000313" key="4">
    <source>
        <dbReference type="WBParaSite" id="GPUH_0001412501-mRNA-1"/>
    </source>
</evidence>
<proteinExistence type="predicted"/>
<reference evidence="2 3" key="2">
    <citation type="submission" date="2018-11" db="EMBL/GenBank/DDBJ databases">
        <authorList>
            <consortium name="Pathogen Informatics"/>
        </authorList>
    </citation>
    <scope>NUCLEOTIDE SEQUENCE [LARGE SCALE GENOMIC DNA]</scope>
</reference>
<reference evidence="4" key="1">
    <citation type="submission" date="2016-06" db="UniProtKB">
        <authorList>
            <consortium name="WormBaseParasite"/>
        </authorList>
    </citation>
    <scope>IDENTIFICATION</scope>
</reference>
<name>A0A183DZG9_9BILA</name>